<dbReference type="RefSeq" id="WP_183409048.1">
    <property type="nucleotide sequence ID" value="NZ_JACHWY010000001.1"/>
</dbReference>
<accession>A0A7W4W387</accession>
<dbReference type="SUPFAM" id="SSF160544">
    <property type="entry name" value="EscU C-terminal domain-like"/>
    <property type="match status" value="1"/>
</dbReference>
<keyword evidence="3" id="KW-0813">Transport</keyword>
<proteinExistence type="inferred from homology"/>
<keyword evidence="5" id="KW-0966">Cell projection</keyword>
<evidence type="ECO:0000256" key="1">
    <source>
        <dbReference type="ARBA" id="ARBA00010690"/>
    </source>
</evidence>
<name>A0A7W4W387_9GAMM</name>
<evidence type="ECO:0000256" key="3">
    <source>
        <dbReference type="ARBA" id="ARBA00023225"/>
    </source>
</evidence>
<keyword evidence="3" id="KW-0653">Protein transport</keyword>
<gene>
    <name evidence="5" type="ORF">FHR99_000584</name>
</gene>
<keyword evidence="6" id="KW-1185">Reference proteome</keyword>
<sequence length="93" mass="10319">MKKTNPPRTATALEYDGYRAPRVTAQGEDALADKILKLADEHDIPIRRDPKLAALLSQVDIGDEIPALLYVAVAEALAFAYTLQDELNWIEPE</sequence>
<dbReference type="GO" id="GO:0009306">
    <property type="term" value="P:protein secretion"/>
    <property type="evidence" value="ECO:0007669"/>
    <property type="project" value="InterPro"/>
</dbReference>
<dbReference type="Proteomes" id="UP000537130">
    <property type="component" value="Unassembled WGS sequence"/>
</dbReference>
<keyword evidence="3" id="KW-1006">Bacterial flagellum protein export</keyword>
<evidence type="ECO:0000256" key="4">
    <source>
        <dbReference type="ARBA" id="ARBA00025078"/>
    </source>
</evidence>
<evidence type="ECO:0000313" key="6">
    <source>
        <dbReference type="Proteomes" id="UP000537130"/>
    </source>
</evidence>
<dbReference type="Gene3D" id="3.40.1690.10">
    <property type="entry name" value="secretion proteins EscU"/>
    <property type="match status" value="1"/>
</dbReference>
<dbReference type="PANTHER" id="PTHR30531">
    <property type="entry name" value="FLAGELLAR BIOSYNTHETIC PROTEIN FLHB"/>
    <property type="match status" value="1"/>
</dbReference>
<dbReference type="AlphaFoldDB" id="A0A7W4W387"/>
<comment type="function">
    <text evidence="4">Required for formation of the rod structure in the basal body of the flagellar apparatus. Together with FliI and FliH, may constitute the export apparatus of flagellin.</text>
</comment>
<dbReference type="GO" id="GO:0005886">
    <property type="term" value="C:plasma membrane"/>
    <property type="evidence" value="ECO:0007669"/>
    <property type="project" value="TreeGrafter"/>
</dbReference>
<comment type="caution">
    <text evidence="5">The sequence shown here is derived from an EMBL/GenBank/DDBJ whole genome shotgun (WGS) entry which is preliminary data.</text>
</comment>
<dbReference type="InterPro" id="IPR006135">
    <property type="entry name" value="T3SS_substrate_exporter"/>
</dbReference>
<evidence type="ECO:0000313" key="5">
    <source>
        <dbReference type="EMBL" id="MBB3046348.1"/>
    </source>
</evidence>
<organism evidence="5 6">
    <name type="scientific">Litorivivens lipolytica</name>
    <dbReference type="NCBI Taxonomy" id="1524264"/>
    <lineage>
        <taxon>Bacteria</taxon>
        <taxon>Pseudomonadati</taxon>
        <taxon>Pseudomonadota</taxon>
        <taxon>Gammaproteobacteria</taxon>
        <taxon>Litorivivens</taxon>
    </lineage>
</organism>
<reference evidence="5 6" key="1">
    <citation type="submission" date="2020-08" db="EMBL/GenBank/DDBJ databases">
        <title>Genomic Encyclopedia of Type Strains, Phase III (KMG-III): the genomes of soil and plant-associated and newly described type strains.</title>
        <authorList>
            <person name="Whitman W."/>
        </authorList>
    </citation>
    <scope>NUCLEOTIDE SEQUENCE [LARGE SCALE GENOMIC DNA]</scope>
    <source>
        <strain evidence="5 6">CECT 8654</strain>
    </source>
</reference>
<dbReference type="InterPro" id="IPR029025">
    <property type="entry name" value="T3SS_substrate_exporter_C"/>
</dbReference>
<dbReference type="EMBL" id="JACHWY010000001">
    <property type="protein sequence ID" value="MBB3046348.1"/>
    <property type="molecule type" value="Genomic_DNA"/>
</dbReference>
<protein>
    <recommendedName>
        <fullName evidence="2">Flagellar biosynthetic protein FlhB</fullName>
    </recommendedName>
</protein>
<dbReference type="Pfam" id="PF01312">
    <property type="entry name" value="Bac_export_2"/>
    <property type="match status" value="1"/>
</dbReference>
<keyword evidence="5" id="KW-0282">Flagellum</keyword>
<evidence type="ECO:0000256" key="2">
    <source>
        <dbReference type="ARBA" id="ARBA00021622"/>
    </source>
</evidence>
<dbReference type="PANTHER" id="PTHR30531:SF12">
    <property type="entry name" value="FLAGELLAR BIOSYNTHETIC PROTEIN FLHB"/>
    <property type="match status" value="1"/>
</dbReference>
<keyword evidence="5" id="KW-0969">Cilium</keyword>
<comment type="similarity">
    <text evidence="1">Belongs to the type III secretion exporter family.</text>
</comment>